<evidence type="ECO:0000313" key="7">
    <source>
        <dbReference type="Proteomes" id="UP001300871"/>
    </source>
</evidence>
<keyword evidence="3 5" id="KW-1133">Transmembrane helix</keyword>
<dbReference type="RefSeq" id="WP_257606941.1">
    <property type="nucleotide sequence ID" value="NZ_JANKAG010000001.1"/>
</dbReference>
<sequence>MFFIFPFALTQFMLNRATMLIFHPIAIATAASLGADPRGLMILVQAACLTAFMTPMANGTVPFIMGYGGYTQKSLLKQGLPIAIVICLVSVLWTMTVFPLFP</sequence>
<dbReference type="InterPro" id="IPR051679">
    <property type="entry name" value="DASS-Related_Transporters"/>
</dbReference>
<feature type="transmembrane region" description="Helical" evidence="5">
    <location>
        <begin position="79"/>
        <end position="101"/>
    </location>
</feature>
<comment type="caution">
    <text evidence="6">The sequence shown here is derived from an EMBL/GenBank/DDBJ whole genome shotgun (WGS) entry which is preliminary data.</text>
</comment>
<dbReference type="GO" id="GO:0005886">
    <property type="term" value="C:plasma membrane"/>
    <property type="evidence" value="ECO:0007669"/>
    <property type="project" value="TreeGrafter"/>
</dbReference>
<dbReference type="PANTHER" id="PTHR43652:SF2">
    <property type="entry name" value="BASIC AMINO ACID ANTIPORTER YFCC-RELATED"/>
    <property type="match status" value="1"/>
</dbReference>
<dbReference type="AlphaFoldDB" id="A0AAW6AUB6"/>
<keyword evidence="4 5" id="KW-0472">Membrane</keyword>
<keyword evidence="2 5" id="KW-0812">Transmembrane</keyword>
<evidence type="ECO:0000256" key="5">
    <source>
        <dbReference type="SAM" id="Phobius"/>
    </source>
</evidence>
<organism evidence="6 7">
    <name type="scientific">Clostridium symbiosum</name>
    <name type="common">Bacteroides symbiosus</name>
    <dbReference type="NCBI Taxonomy" id="1512"/>
    <lineage>
        <taxon>Bacteria</taxon>
        <taxon>Bacillati</taxon>
        <taxon>Bacillota</taxon>
        <taxon>Clostridia</taxon>
        <taxon>Lachnospirales</taxon>
        <taxon>Lachnospiraceae</taxon>
        <taxon>Otoolea</taxon>
    </lineage>
</organism>
<gene>
    <name evidence="6" type="ORF">PM006_09405</name>
</gene>
<dbReference type="PANTHER" id="PTHR43652">
    <property type="entry name" value="BASIC AMINO ACID ANTIPORTER YFCC-RELATED"/>
    <property type="match status" value="1"/>
</dbReference>
<dbReference type="Proteomes" id="UP001300871">
    <property type="component" value="Unassembled WGS sequence"/>
</dbReference>
<evidence type="ECO:0000256" key="2">
    <source>
        <dbReference type="ARBA" id="ARBA00022692"/>
    </source>
</evidence>
<evidence type="ECO:0000256" key="1">
    <source>
        <dbReference type="ARBA" id="ARBA00004141"/>
    </source>
</evidence>
<evidence type="ECO:0000256" key="4">
    <source>
        <dbReference type="ARBA" id="ARBA00023136"/>
    </source>
</evidence>
<evidence type="ECO:0000313" key="6">
    <source>
        <dbReference type="EMBL" id="MDB2000415.1"/>
    </source>
</evidence>
<name>A0AAW6AUB6_CLOSY</name>
<evidence type="ECO:0000256" key="3">
    <source>
        <dbReference type="ARBA" id="ARBA00022989"/>
    </source>
</evidence>
<reference evidence="6" key="1">
    <citation type="submission" date="2023-01" db="EMBL/GenBank/DDBJ databases">
        <title>Human gut microbiome strain richness.</title>
        <authorList>
            <person name="Chen-Liaw A."/>
        </authorList>
    </citation>
    <scope>NUCLEOTIDE SEQUENCE</scope>
    <source>
        <strain evidence="6">B1_m1001713B170214d0_201011</strain>
    </source>
</reference>
<comment type="subcellular location">
    <subcellularLocation>
        <location evidence="1">Membrane</location>
        <topology evidence="1">Multi-pass membrane protein</topology>
    </subcellularLocation>
</comment>
<accession>A0AAW6AUB6</accession>
<proteinExistence type="predicted"/>
<dbReference type="EMBL" id="JAQLGM010000019">
    <property type="protein sequence ID" value="MDB2000415.1"/>
    <property type="molecule type" value="Genomic_DNA"/>
</dbReference>
<feature type="transmembrane region" description="Helical" evidence="5">
    <location>
        <begin position="40"/>
        <end position="67"/>
    </location>
</feature>
<protein>
    <submittedName>
        <fullName evidence="6">Anion permease</fullName>
    </submittedName>
</protein>
<dbReference type="GeneID" id="57969486"/>